<dbReference type="Pfam" id="PF14903">
    <property type="entry name" value="WG_beta_rep"/>
    <property type="match status" value="2"/>
</dbReference>
<dbReference type="Gene3D" id="1.25.40.10">
    <property type="entry name" value="Tetratricopeptide repeat domain"/>
    <property type="match status" value="1"/>
</dbReference>
<protein>
    <submittedName>
        <fullName evidence="1">WG repeat-containing protein</fullName>
    </submittedName>
</protein>
<dbReference type="RefSeq" id="WP_213172430.1">
    <property type="nucleotide sequence ID" value="NZ_CP070496.1"/>
</dbReference>
<sequence>MVDVAADLRAGLVRAIGPLDAATLRHGILDADVLQSVRTEVAHRLSRNPSEADCARLLGVRAVALRMLGDFEAAEADAATALDHAEASGADSVLSPARARLANILRVQGRFDAADKLFAMAEAGEIPRTLLGAVRAYAGLSCLGNGRHTEALIHFQRAIDDNAYPFIAQIVQCAINLLTERVEQLGFGPPPRSWTQRAANPVPEPYADPITGRWGYRDAGGNPVIETAFTQVGDFRGGIAAVCQADWGAIDKTGQVVVPLNFASLDTPTPDGRIVAGFVNGVAVADTGGVKGVVHRSGKMLVEPRFQHVIVHPAGLIVSVDGRTWSALNLEGAQLLSGQADQQDVIRFLKAVAIDDGPL</sequence>
<evidence type="ECO:0000313" key="2">
    <source>
        <dbReference type="Proteomes" id="UP000662939"/>
    </source>
</evidence>
<dbReference type="SUPFAM" id="SSF48452">
    <property type="entry name" value="TPR-like"/>
    <property type="match status" value="1"/>
</dbReference>
<dbReference type="AlphaFoldDB" id="A0A895XL32"/>
<dbReference type="InterPro" id="IPR011990">
    <property type="entry name" value="TPR-like_helical_dom_sf"/>
</dbReference>
<keyword evidence="2" id="KW-1185">Reference proteome</keyword>
<proteinExistence type="predicted"/>
<dbReference type="KEGG" id="nav:JQS30_05825"/>
<organism evidence="1 2">
    <name type="scientific">Natronoglycomyces albus</name>
    <dbReference type="NCBI Taxonomy" id="2811108"/>
    <lineage>
        <taxon>Bacteria</taxon>
        <taxon>Bacillati</taxon>
        <taxon>Actinomycetota</taxon>
        <taxon>Actinomycetes</taxon>
        <taxon>Glycomycetales</taxon>
        <taxon>Glycomycetaceae</taxon>
        <taxon>Natronoglycomyces</taxon>
    </lineage>
</organism>
<reference evidence="1" key="1">
    <citation type="submission" date="2021-02" db="EMBL/GenBank/DDBJ databases">
        <title>Natronoglycomyces albus gen. nov., sp. nov, a haloalkaliphilic actinobacterium from a soda solonchak soil.</title>
        <authorList>
            <person name="Sorokin D.Y."/>
            <person name="Khijniak T.V."/>
            <person name="Zakharycheva A.P."/>
            <person name="Boueva O.V."/>
            <person name="Ariskina E.V."/>
            <person name="Hahnke R.L."/>
            <person name="Bunk B."/>
            <person name="Sproer C."/>
            <person name="Schumann P."/>
            <person name="Evtushenko L.I."/>
            <person name="Kublanov I.V."/>
        </authorList>
    </citation>
    <scope>NUCLEOTIDE SEQUENCE</scope>
    <source>
        <strain evidence="1">DSM 106290</strain>
    </source>
</reference>
<gene>
    <name evidence="1" type="ORF">JQS30_05825</name>
</gene>
<accession>A0A895XL32</accession>
<dbReference type="Proteomes" id="UP000662939">
    <property type="component" value="Chromosome"/>
</dbReference>
<dbReference type="EMBL" id="CP070496">
    <property type="protein sequence ID" value="QSB06421.1"/>
    <property type="molecule type" value="Genomic_DNA"/>
</dbReference>
<name>A0A895XL32_9ACTN</name>
<evidence type="ECO:0000313" key="1">
    <source>
        <dbReference type="EMBL" id="QSB06421.1"/>
    </source>
</evidence>
<dbReference type="InterPro" id="IPR032774">
    <property type="entry name" value="WG_beta_rep"/>
</dbReference>